<comment type="similarity">
    <text evidence="5">Belongs to the RNA polymerase subunit epsilon family.</text>
</comment>
<sequence length="69" mass="8384">MVYKVLYQENASEIPVRENTKSIYVRANNEREVRTLIKERNYNIEFIQLLDDEHLAYEQQSEFFQLENA</sequence>
<protein>
    <recommendedName>
        <fullName evidence="5">DNA-directed RNA polymerase subunit epsilon</fullName>
        <shortName evidence="5">RNAP epsilon subunit</shortName>
        <ecNumber evidence="5">2.7.7.6</ecNumber>
    </recommendedName>
    <alternativeName>
        <fullName evidence="5">RNA polymerase epsilon subunit</fullName>
    </alternativeName>
    <alternativeName>
        <fullName evidence="5">Transcriptase subunit epsilon</fullName>
    </alternativeName>
</protein>
<dbReference type="Gene3D" id="3.10.20.730">
    <property type="entry name" value="RNAP, epsilon subunit-like"/>
    <property type="match status" value="1"/>
</dbReference>
<evidence type="ECO:0000313" key="6">
    <source>
        <dbReference type="EMBL" id="PWU69008.1"/>
    </source>
</evidence>
<evidence type="ECO:0000256" key="4">
    <source>
        <dbReference type="ARBA" id="ARBA00023163"/>
    </source>
</evidence>
<dbReference type="EMBL" id="QGTD01000008">
    <property type="protein sequence ID" value="PWU69008.1"/>
    <property type="molecule type" value="Genomic_DNA"/>
</dbReference>
<keyword evidence="4 5" id="KW-0804">Transcription</keyword>
<accession>A0A317L290</accession>
<keyword evidence="1 5" id="KW-0240">DNA-directed RNA polymerase</keyword>
<comment type="caution">
    <text evidence="6">The sequence shown here is derived from an EMBL/GenBank/DDBJ whole genome shotgun (WGS) entry which is preliminary data.</text>
</comment>
<gene>
    <name evidence="5" type="primary">rpoY</name>
    <name evidence="6" type="ORF">DLJ74_11390</name>
</gene>
<keyword evidence="2 5" id="KW-0808">Transferase</keyword>
<evidence type="ECO:0000256" key="3">
    <source>
        <dbReference type="ARBA" id="ARBA00022695"/>
    </source>
</evidence>
<dbReference type="GO" id="GO:0003899">
    <property type="term" value="F:DNA-directed RNA polymerase activity"/>
    <property type="evidence" value="ECO:0007669"/>
    <property type="project" value="UniProtKB-UniRule"/>
</dbReference>
<evidence type="ECO:0000256" key="1">
    <source>
        <dbReference type="ARBA" id="ARBA00022478"/>
    </source>
</evidence>
<dbReference type="RefSeq" id="WP_054788632.1">
    <property type="nucleotide sequence ID" value="NZ_JAJUIE010000026.1"/>
</dbReference>
<keyword evidence="7" id="KW-1185">Reference proteome</keyword>
<evidence type="ECO:0000256" key="2">
    <source>
        <dbReference type="ARBA" id="ARBA00022679"/>
    </source>
</evidence>
<name>A0A317L290_9BACI</name>
<dbReference type="NCBIfam" id="NF010188">
    <property type="entry name" value="PRK13667.1"/>
    <property type="match status" value="1"/>
</dbReference>
<dbReference type="Proteomes" id="UP000245624">
    <property type="component" value="Unassembled WGS sequence"/>
</dbReference>
<dbReference type="HAMAP" id="MF_01553">
    <property type="entry name" value="RNApol_bact_RpoY"/>
    <property type="match status" value="1"/>
</dbReference>
<dbReference type="AlphaFoldDB" id="A0A317L290"/>
<comment type="function">
    <text evidence="5">A non-essential component of RNA polymerase (RNAP).</text>
</comment>
<comment type="subunit">
    <text evidence="5">RNAP is composed of a core of 2 alpha, a beta and a beta' subunit. The core is associated with a delta subunit, and at least one of epsilon or omega. When a sigma factor is associated with the core the holoenzyme is formed, which can initiate transcription.</text>
</comment>
<dbReference type="Pfam" id="PF07288">
    <property type="entry name" value="RpoY"/>
    <property type="match status" value="1"/>
</dbReference>
<proteinExistence type="inferred from homology"/>
<comment type="catalytic activity">
    <reaction evidence="5">
        <text>RNA(n) + a ribonucleoside 5'-triphosphate = RNA(n+1) + diphosphate</text>
        <dbReference type="Rhea" id="RHEA:21248"/>
        <dbReference type="Rhea" id="RHEA-COMP:14527"/>
        <dbReference type="Rhea" id="RHEA-COMP:17342"/>
        <dbReference type="ChEBI" id="CHEBI:33019"/>
        <dbReference type="ChEBI" id="CHEBI:61557"/>
        <dbReference type="ChEBI" id="CHEBI:140395"/>
        <dbReference type="EC" id="2.7.7.6"/>
    </reaction>
</comment>
<dbReference type="GO" id="GO:0000428">
    <property type="term" value="C:DNA-directed RNA polymerase complex"/>
    <property type="evidence" value="ECO:0007669"/>
    <property type="project" value="UniProtKB-KW"/>
</dbReference>
<evidence type="ECO:0000313" key="7">
    <source>
        <dbReference type="Proteomes" id="UP000245624"/>
    </source>
</evidence>
<dbReference type="GO" id="GO:0006351">
    <property type="term" value="P:DNA-templated transcription"/>
    <property type="evidence" value="ECO:0007669"/>
    <property type="project" value="UniProtKB-UniRule"/>
</dbReference>
<reference evidence="6 7" key="1">
    <citation type="submission" date="2018-05" db="EMBL/GenBank/DDBJ databases">
        <title>Genomic analysis of Gracilibacillus dipsosauri DD1 reveals novel features of a salt-tolerant amylase.</title>
        <authorList>
            <person name="Deutch C.E."/>
            <person name="Yang S."/>
        </authorList>
    </citation>
    <scope>NUCLEOTIDE SEQUENCE [LARGE SCALE GENOMIC DNA]</scope>
    <source>
        <strain evidence="6 7">DD1</strain>
    </source>
</reference>
<dbReference type="EC" id="2.7.7.6" evidence="5"/>
<keyword evidence="3 5" id="KW-0548">Nucleotidyltransferase</keyword>
<evidence type="ECO:0000256" key="5">
    <source>
        <dbReference type="HAMAP-Rule" id="MF_01553"/>
    </source>
</evidence>
<dbReference type="GO" id="GO:0003677">
    <property type="term" value="F:DNA binding"/>
    <property type="evidence" value="ECO:0007669"/>
    <property type="project" value="UniProtKB-UniRule"/>
</dbReference>
<dbReference type="InterPro" id="IPR009907">
    <property type="entry name" value="RpoY"/>
</dbReference>
<dbReference type="OrthoDB" id="2147503at2"/>
<organism evidence="6 7">
    <name type="scientific">Gracilibacillus dipsosauri</name>
    <dbReference type="NCBI Taxonomy" id="178340"/>
    <lineage>
        <taxon>Bacteria</taxon>
        <taxon>Bacillati</taxon>
        <taxon>Bacillota</taxon>
        <taxon>Bacilli</taxon>
        <taxon>Bacillales</taxon>
        <taxon>Bacillaceae</taxon>
        <taxon>Gracilibacillus</taxon>
    </lineage>
</organism>